<dbReference type="EMBL" id="LR824026">
    <property type="protein sequence ID" value="CAD0205317.1"/>
    <property type="molecule type" value="Genomic_DNA"/>
</dbReference>
<protein>
    <submittedName>
        <fullName evidence="1">Uncharacterized protein</fullName>
    </submittedName>
</protein>
<dbReference type="Gene3D" id="3.30.450.30">
    <property type="entry name" value="Dynein light chain 2a, cytoplasmic"/>
    <property type="match status" value="1"/>
</dbReference>
<keyword evidence="2" id="KW-1185">Reference proteome</keyword>
<proteinExistence type="predicted"/>
<evidence type="ECO:0000313" key="1">
    <source>
        <dbReference type="EMBL" id="CAD0205317.1"/>
    </source>
</evidence>
<gene>
    <name evidence="1" type="ORF">CINC_LOCUS7620</name>
</gene>
<sequence length="119" mass="14032">MSGDKNKIRKSRRETPKELTADTLSVINRIDEQTNIIGVMYLLKGKVRMHTLPRREEVIFYKRLPELNKSIHFAIKELDTENEMIAYRIVTKNYEIIVTGDQEICACVMQIKNNRYLMN</sequence>
<name>A0A9N8L033_CHRIL</name>
<dbReference type="SUPFAM" id="SSF103196">
    <property type="entry name" value="Roadblock/LC7 domain"/>
    <property type="match status" value="1"/>
</dbReference>
<organism evidence="1 2">
    <name type="scientific">Chrysodeixis includens</name>
    <name type="common">Soybean looper</name>
    <name type="synonym">Pseudoplusia includens</name>
    <dbReference type="NCBI Taxonomy" id="689277"/>
    <lineage>
        <taxon>Eukaryota</taxon>
        <taxon>Metazoa</taxon>
        <taxon>Ecdysozoa</taxon>
        <taxon>Arthropoda</taxon>
        <taxon>Hexapoda</taxon>
        <taxon>Insecta</taxon>
        <taxon>Pterygota</taxon>
        <taxon>Neoptera</taxon>
        <taxon>Endopterygota</taxon>
        <taxon>Lepidoptera</taxon>
        <taxon>Glossata</taxon>
        <taxon>Ditrysia</taxon>
        <taxon>Noctuoidea</taxon>
        <taxon>Noctuidae</taxon>
        <taxon>Plusiinae</taxon>
        <taxon>Chrysodeixis</taxon>
    </lineage>
</organism>
<reference evidence="1" key="1">
    <citation type="submission" date="2021-12" db="EMBL/GenBank/DDBJ databases">
        <authorList>
            <person name="King R."/>
        </authorList>
    </citation>
    <scope>NUCLEOTIDE SEQUENCE</scope>
</reference>
<dbReference type="OrthoDB" id="9985637at2759"/>
<accession>A0A9N8L033</accession>
<evidence type="ECO:0000313" key="2">
    <source>
        <dbReference type="Proteomes" id="UP001154114"/>
    </source>
</evidence>
<dbReference type="AlphaFoldDB" id="A0A9N8L033"/>
<dbReference type="Proteomes" id="UP001154114">
    <property type="component" value="Chromosome 23"/>
</dbReference>